<dbReference type="PANTHER" id="PTHR34193:SF1">
    <property type="entry name" value="EXPRESSED PROTEIN"/>
    <property type="match status" value="1"/>
</dbReference>
<evidence type="ECO:0000313" key="2">
    <source>
        <dbReference type="EMBL" id="KAK4774398.1"/>
    </source>
</evidence>
<proteinExistence type="predicted"/>
<gene>
    <name evidence="2" type="ORF">SAY86_009333</name>
</gene>
<feature type="region of interest" description="Disordered" evidence="1">
    <location>
        <begin position="152"/>
        <end position="185"/>
    </location>
</feature>
<dbReference type="AlphaFoldDB" id="A0AAN7L1H1"/>
<accession>A0AAN7L1H1</accession>
<feature type="compositionally biased region" description="Basic and acidic residues" evidence="1">
    <location>
        <begin position="90"/>
        <end position="115"/>
    </location>
</feature>
<dbReference type="Proteomes" id="UP001346149">
    <property type="component" value="Unassembled WGS sequence"/>
</dbReference>
<feature type="region of interest" description="Disordered" evidence="1">
    <location>
        <begin position="90"/>
        <end position="127"/>
    </location>
</feature>
<evidence type="ECO:0000313" key="3">
    <source>
        <dbReference type="Proteomes" id="UP001346149"/>
    </source>
</evidence>
<dbReference type="EMBL" id="JAXQNO010000019">
    <property type="protein sequence ID" value="KAK4774398.1"/>
    <property type="molecule type" value="Genomic_DNA"/>
</dbReference>
<reference evidence="2 3" key="1">
    <citation type="journal article" date="2023" name="Hortic Res">
        <title>Pangenome of water caltrop reveals structural variations and asymmetric subgenome divergence after allopolyploidization.</title>
        <authorList>
            <person name="Zhang X."/>
            <person name="Chen Y."/>
            <person name="Wang L."/>
            <person name="Yuan Y."/>
            <person name="Fang M."/>
            <person name="Shi L."/>
            <person name="Lu R."/>
            <person name="Comes H.P."/>
            <person name="Ma Y."/>
            <person name="Chen Y."/>
            <person name="Huang G."/>
            <person name="Zhou Y."/>
            <person name="Zheng Z."/>
            <person name="Qiu Y."/>
        </authorList>
    </citation>
    <scope>NUCLEOTIDE SEQUENCE [LARGE SCALE GENOMIC DNA]</scope>
    <source>
        <strain evidence="2">F231</strain>
    </source>
</reference>
<evidence type="ECO:0000256" key="1">
    <source>
        <dbReference type="SAM" id="MobiDB-lite"/>
    </source>
</evidence>
<organism evidence="2 3">
    <name type="scientific">Trapa natans</name>
    <name type="common">Water chestnut</name>
    <dbReference type="NCBI Taxonomy" id="22666"/>
    <lineage>
        <taxon>Eukaryota</taxon>
        <taxon>Viridiplantae</taxon>
        <taxon>Streptophyta</taxon>
        <taxon>Embryophyta</taxon>
        <taxon>Tracheophyta</taxon>
        <taxon>Spermatophyta</taxon>
        <taxon>Magnoliopsida</taxon>
        <taxon>eudicotyledons</taxon>
        <taxon>Gunneridae</taxon>
        <taxon>Pentapetalae</taxon>
        <taxon>rosids</taxon>
        <taxon>malvids</taxon>
        <taxon>Myrtales</taxon>
        <taxon>Lythraceae</taxon>
        <taxon>Trapa</taxon>
    </lineage>
</organism>
<feature type="compositionally biased region" description="Polar residues" evidence="1">
    <location>
        <begin position="152"/>
        <end position="171"/>
    </location>
</feature>
<dbReference type="PANTHER" id="PTHR34193">
    <property type="entry name" value="OS11G0199801 PROTEIN"/>
    <property type="match status" value="1"/>
</dbReference>
<keyword evidence="3" id="KW-1185">Reference proteome</keyword>
<sequence length="237" mass="26180">MDFGPGARETAQNYVAYMAQMSGELRWFGEHPAALMTPPPRSTSPPARSLSPASRTQAILQGQKELMEMVKDIPETCYELSLIDLVEKKPAQEERRDGECPIDEKASLERSESRKMVPNGSQSYLNGKAHQMGMTKSMENGLLLKLVFPGSSLGSKQRQKSSRSLTVSRCSKVSPRPSYSDESAKGLDVDWLKKISASNKVKHEILEVDSVSVKNISSSRSGSSSRNNSTKNGRNRR</sequence>
<comment type="caution">
    <text evidence="2">The sequence shown here is derived from an EMBL/GenBank/DDBJ whole genome shotgun (WGS) entry which is preliminary data.</text>
</comment>
<protein>
    <submittedName>
        <fullName evidence="2">Uncharacterized protein</fullName>
    </submittedName>
</protein>
<name>A0AAN7L1H1_TRANT</name>
<feature type="region of interest" description="Disordered" evidence="1">
    <location>
        <begin position="212"/>
        <end position="237"/>
    </location>
</feature>